<gene>
    <name evidence="1" type="ORF">NBZ79_01020</name>
</gene>
<evidence type="ECO:0000313" key="2">
    <source>
        <dbReference type="Proteomes" id="UP001056291"/>
    </source>
</evidence>
<protein>
    <recommendedName>
        <fullName evidence="3">DUF4376 domain-containing protein</fullName>
    </recommendedName>
</protein>
<dbReference type="RefSeq" id="WP_251934652.1">
    <property type="nucleotide sequence ID" value="NZ_CP098747.1"/>
</dbReference>
<organism evidence="1 2">
    <name type="scientific">Sneathiella marina</name>
    <dbReference type="NCBI Taxonomy" id="2950108"/>
    <lineage>
        <taxon>Bacteria</taxon>
        <taxon>Pseudomonadati</taxon>
        <taxon>Pseudomonadota</taxon>
        <taxon>Alphaproteobacteria</taxon>
        <taxon>Sneathiellales</taxon>
        <taxon>Sneathiellaceae</taxon>
        <taxon>Sneathiella</taxon>
    </lineage>
</organism>
<accession>A0ABY4W2Y3</accession>
<sequence length="198" mass="21938">MHDDEFDDEEEELDLDDYPTLVSVVRFNKLLPSISWFEEVGQPLTEESFAVARDYMNALGFPDAFVGEVEDWDDAAYAASNPDWNSDWWEAEEQLRMGLTTAALELISEEDLNAALTQISATASSVVTTAVEAITDDNGIEDQELIRAAVGSALQTCHQAALVLAAGEEDTHPFAIKYKLFEQGHWPIAITGNSFNIF</sequence>
<reference evidence="1" key="1">
    <citation type="submission" date="2022-06" db="EMBL/GenBank/DDBJ databases">
        <title>Sneathiella actinostolidae sp. nov., isolated from a sea anemonein the Western Pacific Ocean.</title>
        <authorList>
            <person name="Wei M.J."/>
        </authorList>
    </citation>
    <scope>NUCLEOTIDE SEQUENCE</scope>
    <source>
        <strain evidence="1">PHK-P5</strain>
    </source>
</reference>
<evidence type="ECO:0000313" key="1">
    <source>
        <dbReference type="EMBL" id="USG61557.1"/>
    </source>
</evidence>
<evidence type="ECO:0008006" key="3">
    <source>
        <dbReference type="Google" id="ProtNLM"/>
    </source>
</evidence>
<keyword evidence="2" id="KW-1185">Reference proteome</keyword>
<proteinExistence type="predicted"/>
<dbReference type="EMBL" id="CP098747">
    <property type="protein sequence ID" value="USG61557.1"/>
    <property type="molecule type" value="Genomic_DNA"/>
</dbReference>
<dbReference type="Proteomes" id="UP001056291">
    <property type="component" value="Chromosome"/>
</dbReference>
<name>A0ABY4W2Y3_9PROT</name>